<feature type="transmembrane region" description="Helical" evidence="2">
    <location>
        <begin position="81"/>
        <end position="101"/>
    </location>
</feature>
<organism evidence="3 4">
    <name type="scientific">Streptococcus parasuis</name>
    <dbReference type="NCBI Taxonomy" id="1501662"/>
    <lineage>
        <taxon>Bacteria</taxon>
        <taxon>Bacillati</taxon>
        <taxon>Bacillota</taxon>
        <taxon>Bacilli</taxon>
        <taxon>Lactobacillales</taxon>
        <taxon>Streptococcaceae</taxon>
        <taxon>Streptococcus</taxon>
    </lineage>
</organism>
<dbReference type="OrthoDB" id="1648028at2"/>
<evidence type="ECO:0000313" key="4">
    <source>
        <dbReference type="Proteomes" id="UP000291525"/>
    </source>
</evidence>
<dbReference type="AlphaFoldDB" id="A0A4Q8KZP5"/>
<keyword evidence="2" id="KW-1133">Transmembrane helix</keyword>
<dbReference type="SUPFAM" id="SSF63817">
    <property type="entry name" value="Sortase"/>
    <property type="match status" value="1"/>
</dbReference>
<protein>
    <submittedName>
        <fullName evidence="3">Sortase</fullName>
    </submittedName>
</protein>
<keyword evidence="2" id="KW-0472">Membrane</keyword>
<evidence type="ECO:0000313" key="3">
    <source>
        <dbReference type="EMBL" id="TAA07913.1"/>
    </source>
</evidence>
<dbReference type="InterPro" id="IPR005754">
    <property type="entry name" value="Sortase"/>
</dbReference>
<dbReference type="InterPro" id="IPR023365">
    <property type="entry name" value="Sortase_dom-sf"/>
</dbReference>
<keyword evidence="1" id="KW-0378">Hydrolase</keyword>
<dbReference type="NCBIfam" id="TIGR01076">
    <property type="entry name" value="sortase_fam"/>
    <property type="match status" value="1"/>
</dbReference>
<gene>
    <name evidence="3" type="ORF">EXW74_08975</name>
</gene>
<keyword evidence="2" id="KW-0812">Transmembrane</keyword>
<reference evidence="3 4" key="1">
    <citation type="submission" date="2019-02" db="EMBL/GenBank/DDBJ databases">
        <title>First genome of the species Streptococcus parasuis.</title>
        <authorList>
            <person name="Stevens M.J.A."/>
            <person name="Stephan R."/>
        </authorList>
    </citation>
    <scope>NUCLEOTIDE SEQUENCE [LARGE SCALE GENOMIC DNA]</scope>
    <source>
        <strain evidence="3 4">4253</strain>
    </source>
</reference>
<name>A0A4Q8KZP5_9STRE</name>
<proteinExistence type="predicted"/>
<evidence type="ECO:0000256" key="2">
    <source>
        <dbReference type="SAM" id="Phobius"/>
    </source>
</evidence>
<dbReference type="EMBL" id="SHGT01000075">
    <property type="protein sequence ID" value="TAA07913.1"/>
    <property type="molecule type" value="Genomic_DNA"/>
</dbReference>
<evidence type="ECO:0000256" key="1">
    <source>
        <dbReference type="ARBA" id="ARBA00022801"/>
    </source>
</evidence>
<dbReference type="GO" id="GO:0016787">
    <property type="term" value="F:hydrolase activity"/>
    <property type="evidence" value="ECO:0007669"/>
    <property type="project" value="UniProtKB-KW"/>
</dbReference>
<comment type="caution">
    <text evidence="3">The sequence shown here is derived from an EMBL/GenBank/DDBJ whole genome shotgun (WGS) entry which is preliminary data.</text>
</comment>
<sequence length="150" mass="17111">MYCFFHFTINETLTYEVDQIRVIFPTNLTDLAMVNDEDYCMLVTCTPYGINARLLLVRGHRISDVDGDVKLVADALQIKPLLVALILSIPVLLGLILFTYVSTSSFIQKRKVNFEEYDGLNYRMDGLHAQVVSAMGEDIKKEKILRSENE</sequence>
<dbReference type="RefSeq" id="WP_130555600.1">
    <property type="nucleotide sequence ID" value="NZ_SHGT01000075.1"/>
</dbReference>
<accession>A0A4Q8KZP5</accession>
<dbReference type="Gene3D" id="2.40.260.10">
    <property type="entry name" value="Sortase"/>
    <property type="match status" value="1"/>
</dbReference>
<dbReference type="Proteomes" id="UP000291525">
    <property type="component" value="Unassembled WGS sequence"/>
</dbReference>